<dbReference type="EMBL" id="BMCM01000001">
    <property type="protein sequence ID" value="GGD62544.1"/>
    <property type="molecule type" value="Genomic_DNA"/>
</dbReference>
<dbReference type="Proteomes" id="UP000629365">
    <property type="component" value="Unassembled WGS sequence"/>
</dbReference>
<feature type="domain" description="Amidohydrolase 3" evidence="1">
    <location>
        <begin position="46"/>
        <end position="521"/>
    </location>
</feature>
<dbReference type="PANTHER" id="PTHR22642">
    <property type="entry name" value="IMIDAZOLONEPROPIONASE"/>
    <property type="match status" value="1"/>
</dbReference>
<dbReference type="Gene3D" id="3.10.310.70">
    <property type="match status" value="1"/>
</dbReference>
<dbReference type="InterPro" id="IPR013108">
    <property type="entry name" value="Amidohydro_3"/>
</dbReference>
<evidence type="ECO:0000313" key="3">
    <source>
        <dbReference type="Proteomes" id="UP000629365"/>
    </source>
</evidence>
<name>A0ABQ1R928_9MICO</name>
<dbReference type="Gene3D" id="3.20.20.140">
    <property type="entry name" value="Metal-dependent hydrolases"/>
    <property type="match status" value="1"/>
</dbReference>
<protein>
    <submittedName>
        <fullName evidence="2">Amidohydrolase</fullName>
    </submittedName>
</protein>
<accession>A0ABQ1R928</accession>
<comment type="caution">
    <text evidence="2">The sequence shown here is derived from an EMBL/GenBank/DDBJ whole genome shotgun (WGS) entry which is preliminary data.</text>
</comment>
<keyword evidence="3" id="KW-1185">Reference proteome</keyword>
<dbReference type="InterPro" id="IPR032466">
    <property type="entry name" value="Metal_Hydrolase"/>
</dbReference>
<reference evidence="3" key="1">
    <citation type="journal article" date="2019" name="Int. J. Syst. Evol. Microbiol.">
        <title>The Global Catalogue of Microorganisms (GCM) 10K type strain sequencing project: providing services to taxonomists for standard genome sequencing and annotation.</title>
        <authorList>
            <consortium name="The Broad Institute Genomics Platform"/>
            <consortium name="The Broad Institute Genome Sequencing Center for Infectious Disease"/>
            <person name="Wu L."/>
            <person name="Ma J."/>
        </authorList>
    </citation>
    <scope>NUCLEOTIDE SEQUENCE [LARGE SCALE GENOMIC DNA]</scope>
    <source>
        <strain evidence="3">CCM 7640</strain>
    </source>
</reference>
<dbReference type="InterPro" id="IPR011059">
    <property type="entry name" value="Metal-dep_hydrolase_composite"/>
</dbReference>
<dbReference type="Gene3D" id="2.30.40.10">
    <property type="entry name" value="Urease, subunit C, domain 1"/>
    <property type="match status" value="1"/>
</dbReference>
<dbReference type="Pfam" id="PF07969">
    <property type="entry name" value="Amidohydro_3"/>
    <property type="match status" value="1"/>
</dbReference>
<gene>
    <name evidence="2" type="ORF">GCM10007269_02130</name>
</gene>
<dbReference type="SUPFAM" id="SSF51556">
    <property type="entry name" value="Metallo-dependent hydrolases"/>
    <property type="match status" value="1"/>
</dbReference>
<dbReference type="PANTHER" id="PTHR22642:SF2">
    <property type="entry name" value="PROTEIN LONG AFTER FAR-RED 3"/>
    <property type="match status" value="1"/>
</dbReference>
<proteinExistence type="predicted"/>
<evidence type="ECO:0000313" key="2">
    <source>
        <dbReference type="EMBL" id="GGD62544.1"/>
    </source>
</evidence>
<organism evidence="2 3">
    <name type="scientific">Microbacterium murale</name>
    <dbReference type="NCBI Taxonomy" id="1081040"/>
    <lineage>
        <taxon>Bacteria</taxon>
        <taxon>Bacillati</taxon>
        <taxon>Actinomycetota</taxon>
        <taxon>Actinomycetes</taxon>
        <taxon>Micrococcales</taxon>
        <taxon>Microbacteriaceae</taxon>
        <taxon>Microbacterium</taxon>
    </lineage>
</organism>
<evidence type="ECO:0000259" key="1">
    <source>
        <dbReference type="Pfam" id="PF07969"/>
    </source>
</evidence>
<dbReference type="RefSeq" id="WP_188434685.1">
    <property type="nucleotide sequence ID" value="NZ_BMCM01000001.1"/>
</dbReference>
<dbReference type="SUPFAM" id="SSF51338">
    <property type="entry name" value="Composite domain of metallo-dependent hydrolases"/>
    <property type="match status" value="1"/>
</dbReference>
<sequence>MRLDTIIENAQVVTLDPERPTAGRIGLWRGRVVGLDDDVAGLDAVEMIDAGGAAVLPGFIDSHTHLQLTGQGLLAIDISAAGTVDEALTIIADGSASFAPEQWVEISGYDQRVIGRDLTAAELDRAAGGRKAWARHISSHSSVISSSVIRDIPGAVDRDFAERNLGVLHEVEQDLVRAQRLPFSLDEAGRTIEIAAEAARRQGVTFCMDAGAGGRIGSLNPLDISTHLRLLESGRIPVRMQLMPSLDALHPVLGGHGDGFERGLDVGLRTGLGSDRLRIGALKVVIDGGMMVRTARLTEPYEGSDERGQYSIDPEDLIAGIVDGHRAGWQLAVHAIGDEAIDVAIEAFRQAASHGGTIDRRHRIEHGGLIRPDQISVLAGLGIAIVSQPSFLYDSGDDFVAQMGVSRAPWLYRGRSLTDAGIRIVGSTDRPLAGSPLRAVQVLADRTSSSGAIIGDGEQLTVAEALNTVTVNGAWIAGMEDRLGRVASGFLADFTVLERSPIDVDISEIAAIGVRATVLDGAWNEVS</sequence>